<keyword evidence="4" id="KW-1185">Reference proteome</keyword>
<evidence type="ECO:0000256" key="1">
    <source>
        <dbReference type="ARBA" id="ARBA00022679"/>
    </source>
</evidence>
<dbReference type="CDD" id="cd02440">
    <property type="entry name" value="AdoMet_MTases"/>
    <property type="match status" value="1"/>
</dbReference>
<dbReference type="RefSeq" id="WP_218934310.1">
    <property type="nucleotide sequence ID" value="NZ_CP036261.1"/>
</dbReference>
<dbReference type="EMBL" id="CP036261">
    <property type="protein sequence ID" value="QDS90131.1"/>
    <property type="molecule type" value="Genomic_DNA"/>
</dbReference>
<protein>
    <submittedName>
        <fullName evidence="3">tRNA (Mo5U34)-methyltransferase</fullName>
        <ecNumber evidence="3">2.1.1.-</ecNumber>
    </submittedName>
</protein>
<dbReference type="GO" id="GO:0008168">
    <property type="term" value="F:methyltransferase activity"/>
    <property type="evidence" value="ECO:0007669"/>
    <property type="project" value="UniProtKB-KW"/>
</dbReference>
<dbReference type="SUPFAM" id="SSF53335">
    <property type="entry name" value="S-adenosyl-L-methionine-dependent methyltransferases"/>
    <property type="match status" value="1"/>
</dbReference>
<dbReference type="GO" id="GO:0032259">
    <property type="term" value="P:methylation"/>
    <property type="evidence" value="ECO:0007669"/>
    <property type="project" value="UniProtKB-KW"/>
</dbReference>
<reference evidence="3 4" key="1">
    <citation type="submission" date="2019-02" db="EMBL/GenBank/DDBJ databases">
        <title>Deep-cultivation of Planctomycetes and their phenomic and genomic characterization uncovers novel biology.</title>
        <authorList>
            <person name="Wiegand S."/>
            <person name="Jogler M."/>
            <person name="Boedeker C."/>
            <person name="Pinto D."/>
            <person name="Vollmers J."/>
            <person name="Rivas-Marin E."/>
            <person name="Kohn T."/>
            <person name="Peeters S.H."/>
            <person name="Heuer A."/>
            <person name="Rast P."/>
            <person name="Oberbeckmann S."/>
            <person name="Bunk B."/>
            <person name="Jeske O."/>
            <person name="Meyerdierks A."/>
            <person name="Storesund J.E."/>
            <person name="Kallscheuer N."/>
            <person name="Luecker S."/>
            <person name="Lage O.M."/>
            <person name="Pohl T."/>
            <person name="Merkel B.J."/>
            <person name="Hornburger P."/>
            <person name="Mueller R.-W."/>
            <person name="Bruemmer F."/>
            <person name="Labrenz M."/>
            <person name="Spormann A.M."/>
            <person name="Op den Camp H."/>
            <person name="Overmann J."/>
            <person name="Amann R."/>
            <person name="Jetten M.S.M."/>
            <person name="Mascher T."/>
            <person name="Medema M.H."/>
            <person name="Devos D.P."/>
            <person name="Kaster A.-K."/>
            <person name="Ovreas L."/>
            <person name="Rohde M."/>
            <person name="Galperin M.Y."/>
            <person name="Jogler C."/>
        </authorList>
    </citation>
    <scope>NUCLEOTIDE SEQUENCE [LARGE SCALE GENOMIC DNA]</scope>
    <source>
        <strain evidence="3 4">EC9</strain>
    </source>
</reference>
<dbReference type="GO" id="GO:0016765">
    <property type="term" value="F:transferase activity, transferring alkyl or aryl (other than methyl) groups"/>
    <property type="evidence" value="ECO:0007669"/>
    <property type="project" value="InterPro"/>
</dbReference>
<dbReference type="Proteomes" id="UP000319557">
    <property type="component" value="Chromosome"/>
</dbReference>
<dbReference type="NCBIfam" id="TIGR00452">
    <property type="entry name" value="tRNA 5-methoxyuridine(34)/uridine 5-oxyacetic acid(34) synthase CmoB"/>
    <property type="match status" value="1"/>
</dbReference>
<dbReference type="KEGG" id="ruv:EC9_43350"/>
<sequence length="321" mass="36292">MMLGIEGLLAELESEGHAGWAETLRQRAREFEHDAAHGLWPQWTQAIRDLPAVEAVTADFSLPAVTLSGEISPEDQQRLREQLRLFHPWRKGPFDLFGIAIDTEWRSDWKWARVAPHLDLRDASVLDVGCGNGYYGWRMLAAGARRVIGLDPFPLYIAQHRVVEHYVGGSASHVLPGTDADLPKRLEAFDVAFSMGVLYHRTSPIDHLKSMLQSLRPGGKLVLETLIIDHPDSQVLIPEGRYAKMRNVWFIPSLTMLERFLSRCGFRDIEVVDVCVTTTEEQRRTEWMEFESLSDFLSPDQTTTIEGHPLPTRATVVASRG</sequence>
<keyword evidence="3" id="KW-0489">Methyltransferase</keyword>
<dbReference type="InterPro" id="IPR010017">
    <property type="entry name" value="CmoB"/>
</dbReference>
<evidence type="ECO:0000313" key="4">
    <source>
        <dbReference type="Proteomes" id="UP000319557"/>
    </source>
</evidence>
<dbReference type="Pfam" id="PF08003">
    <property type="entry name" value="Methyltransf_9"/>
    <property type="match status" value="1"/>
</dbReference>
<dbReference type="InterPro" id="IPR029063">
    <property type="entry name" value="SAM-dependent_MTases_sf"/>
</dbReference>
<keyword evidence="1 3" id="KW-0808">Transferase</keyword>
<gene>
    <name evidence="3" type="primary">cmoB</name>
    <name evidence="3" type="ORF">EC9_43350</name>
</gene>
<dbReference type="HAMAP" id="MF_01590">
    <property type="entry name" value="tRNA_carboxymethyltr_CmoB"/>
    <property type="match status" value="1"/>
</dbReference>
<dbReference type="Gene3D" id="3.40.50.150">
    <property type="entry name" value="Vaccinia Virus protein VP39"/>
    <property type="match status" value="1"/>
</dbReference>
<accession>A0A517M5I2</accession>
<dbReference type="NCBIfam" id="NF011650">
    <property type="entry name" value="PRK15068.1"/>
    <property type="match status" value="1"/>
</dbReference>
<organism evidence="3 4">
    <name type="scientific">Rosistilla ulvae</name>
    <dbReference type="NCBI Taxonomy" id="1930277"/>
    <lineage>
        <taxon>Bacteria</taxon>
        <taxon>Pseudomonadati</taxon>
        <taxon>Planctomycetota</taxon>
        <taxon>Planctomycetia</taxon>
        <taxon>Pirellulales</taxon>
        <taxon>Pirellulaceae</taxon>
        <taxon>Rosistilla</taxon>
    </lineage>
</organism>
<dbReference type="PANTHER" id="PTHR43464">
    <property type="entry name" value="METHYLTRANSFERASE"/>
    <property type="match status" value="1"/>
</dbReference>
<dbReference type="InterPro" id="IPR027555">
    <property type="entry name" value="Mo5U34_MeTrfas-like"/>
</dbReference>
<dbReference type="AlphaFoldDB" id="A0A517M5I2"/>
<keyword evidence="2" id="KW-0819">tRNA processing</keyword>
<evidence type="ECO:0000256" key="2">
    <source>
        <dbReference type="ARBA" id="ARBA00022694"/>
    </source>
</evidence>
<proteinExistence type="inferred from homology"/>
<dbReference type="GO" id="GO:0002098">
    <property type="term" value="P:tRNA wobble uridine modification"/>
    <property type="evidence" value="ECO:0007669"/>
    <property type="project" value="InterPro"/>
</dbReference>
<dbReference type="PANTHER" id="PTHR43464:SF95">
    <property type="entry name" value="TRNA U34 CARBOXYMETHYLTRANSFERASE"/>
    <property type="match status" value="1"/>
</dbReference>
<dbReference type="EC" id="2.1.1.-" evidence="3"/>
<name>A0A517M5I2_9BACT</name>
<evidence type="ECO:0000313" key="3">
    <source>
        <dbReference type="EMBL" id="QDS90131.1"/>
    </source>
</evidence>